<feature type="domain" description="Aspartate/glutamate/uridylate kinase" evidence="6">
    <location>
        <begin position="1"/>
        <end position="285"/>
    </location>
</feature>
<keyword evidence="2 5" id="KW-0808">Transferase</keyword>
<evidence type="ECO:0000313" key="8">
    <source>
        <dbReference type="Proteomes" id="UP000291121"/>
    </source>
</evidence>
<evidence type="ECO:0000313" key="7">
    <source>
        <dbReference type="EMBL" id="QAY86133.1"/>
    </source>
</evidence>
<dbReference type="GO" id="GO:0005829">
    <property type="term" value="C:cytosol"/>
    <property type="evidence" value="ECO:0007669"/>
    <property type="project" value="TreeGrafter"/>
</dbReference>
<dbReference type="Proteomes" id="UP000291121">
    <property type="component" value="Chromosome"/>
</dbReference>
<name>A0A4P6G3T9_9PSED</name>
<evidence type="ECO:0000256" key="4">
    <source>
        <dbReference type="NCBIfam" id="TIGR00746"/>
    </source>
</evidence>
<gene>
    <name evidence="7" type="primary">arcC</name>
    <name evidence="7" type="ORF">CUN61_20080</name>
</gene>
<dbReference type="Gene3D" id="3.40.1160.10">
    <property type="entry name" value="Acetylglutamate kinase-like"/>
    <property type="match status" value="1"/>
</dbReference>
<dbReference type="NCBIfam" id="TIGR00746">
    <property type="entry name" value="arcC"/>
    <property type="match status" value="1"/>
</dbReference>
<evidence type="ECO:0000259" key="6">
    <source>
        <dbReference type="Pfam" id="PF00696"/>
    </source>
</evidence>
<dbReference type="RefSeq" id="WP_208668221.1">
    <property type="nucleotide sequence ID" value="NZ_CP024767.1"/>
</dbReference>
<accession>A0A4P6G3T9</accession>
<dbReference type="EMBL" id="CP024767">
    <property type="protein sequence ID" value="QAY86133.1"/>
    <property type="molecule type" value="Genomic_DNA"/>
</dbReference>
<dbReference type="InterPro" id="IPR036393">
    <property type="entry name" value="AceGlu_kinase-like_sf"/>
</dbReference>
<dbReference type="SUPFAM" id="SSF53633">
    <property type="entry name" value="Carbamate kinase-like"/>
    <property type="match status" value="1"/>
</dbReference>
<dbReference type="PANTHER" id="PTHR30409:SF1">
    <property type="entry name" value="CARBAMATE KINASE-RELATED"/>
    <property type="match status" value="1"/>
</dbReference>
<dbReference type="AlphaFoldDB" id="A0A4P6G3T9"/>
<dbReference type="CDD" id="cd04235">
    <property type="entry name" value="AAK_CK"/>
    <property type="match status" value="1"/>
</dbReference>
<comment type="similarity">
    <text evidence="1 5">Belongs to the carbamate kinase family.</text>
</comment>
<organism evidence="7 8">
    <name type="scientific">Pseudomonas arsenicoxydans</name>
    <dbReference type="NCBI Taxonomy" id="702115"/>
    <lineage>
        <taxon>Bacteria</taxon>
        <taxon>Pseudomonadati</taxon>
        <taxon>Pseudomonadota</taxon>
        <taxon>Gammaproteobacteria</taxon>
        <taxon>Pseudomonadales</taxon>
        <taxon>Pseudomonadaceae</taxon>
        <taxon>Pseudomonas</taxon>
    </lineage>
</organism>
<dbReference type="InterPro" id="IPR001048">
    <property type="entry name" value="Asp/Glu/Uridylate_kinase"/>
</dbReference>
<proteinExistence type="inferred from homology"/>
<dbReference type="Pfam" id="PF00696">
    <property type="entry name" value="AA_kinase"/>
    <property type="match status" value="1"/>
</dbReference>
<keyword evidence="3 5" id="KW-0418">Kinase</keyword>
<dbReference type="GO" id="GO:0019546">
    <property type="term" value="P:L-arginine deiminase pathway"/>
    <property type="evidence" value="ECO:0007669"/>
    <property type="project" value="TreeGrafter"/>
</dbReference>
<protein>
    <recommendedName>
        <fullName evidence="4 5">Carbamate kinase</fullName>
    </recommendedName>
</protein>
<dbReference type="NCBIfam" id="NF009007">
    <property type="entry name" value="PRK12352.1"/>
    <property type="match status" value="1"/>
</dbReference>
<dbReference type="PRINTS" id="PR01469">
    <property type="entry name" value="CARBMTKINASE"/>
</dbReference>
<reference evidence="7 8" key="1">
    <citation type="submission" date="2017-11" db="EMBL/GenBank/DDBJ databases">
        <title>Genome sequence of Pseudomonas arsenicoxydans ACM1.</title>
        <authorList>
            <person name="Nascimento F.X."/>
        </authorList>
    </citation>
    <scope>NUCLEOTIDE SEQUENCE [LARGE SCALE GENOMIC DNA]</scope>
    <source>
        <strain evidence="7 8">ACM1</strain>
    </source>
</reference>
<sequence>MKVVVALGGNALLRRDQPPTAENQLENIRAAAVQLARVAEQHDLVLTHGNGPQVGLLALQAAAYDKVAAYPLDVLGAQTDGMLGYLLEQELANVLPASHTVTTLITRVEVDPADPAFSHPSKPIGPMYTKAESEHIASERSWVMAADGAAFRRVVASPAPLRVLGLQAIRWLLEHGALVIAAGGGGIPVARTGASGDKRLHGVSAVIDKDLCTSLLAREIQADLLIIATDVPAVYIDWGLPTQRALGHVTPEDLAMHHFVEGSMGPKVEAARGFVLATGKPAVIGSLDQIEDMLAGHAGTQVYLAKASGAV</sequence>
<evidence type="ECO:0000256" key="3">
    <source>
        <dbReference type="ARBA" id="ARBA00022777"/>
    </source>
</evidence>
<dbReference type="InterPro" id="IPR003964">
    <property type="entry name" value="Carb_kinase"/>
</dbReference>
<dbReference type="NCBIfam" id="NF009008">
    <property type="entry name" value="PRK12354.1"/>
    <property type="match status" value="1"/>
</dbReference>
<keyword evidence="8" id="KW-1185">Reference proteome</keyword>
<dbReference type="FunFam" id="3.40.1160.10:FF:000007">
    <property type="entry name" value="Carbamate kinase"/>
    <property type="match status" value="1"/>
</dbReference>
<evidence type="ECO:0000256" key="1">
    <source>
        <dbReference type="ARBA" id="ARBA00011066"/>
    </source>
</evidence>
<evidence type="ECO:0000256" key="5">
    <source>
        <dbReference type="PIRNR" id="PIRNR000723"/>
    </source>
</evidence>
<dbReference type="PANTHER" id="PTHR30409">
    <property type="entry name" value="CARBAMATE KINASE"/>
    <property type="match status" value="1"/>
</dbReference>
<dbReference type="PIRSF" id="PIRSF000723">
    <property type="entry name" value="Carbamate_kin"/>
    <property type="match status" value="1"/>
</dbReference>
<dbReference type="GO" id="GO:0008804">
    <property type="term" value="F:carbamate kinase activity"/>
    <property type="evidence" value="ECO:0007669"/>
    <property type="project" value="UniProtKB-UniRule"/>
</dbReference>
<evidence type="ECO:0000256" key="2">
    <source>
        <dbReference type="ARBA" id="ARBA00022679"/>
    </source>
</evidence>